<protein>
    <submittedName>
        <fullName evidence="1">Uncharacterized protein</fullName>
    </submittedName>
</protein>
<accession>A0A4Y2U0I2</accession>
<reference evidence="1 2" key="1">
    <citation type="journal article" date="2019" name="Sci. Rep.">
        <title>Orb-weaving spider Araneus ventricosus genome elucidates the spidroin gene catalogue.</title>
        <authorList>
            <person name="Kono N."/>
            <person name="Nakamura H."/>
            <person name="Ohtoshi R."/>
            <person name="Moran D.A.P."/>
            <person name="Shinohara A."/>
            <person name="Yoshida Y."/>
            <person name="Fujiwara M."/>
            <person name="Mori M."/>
            <person name="Tomita M."/>
            <person name="Arakawa K."/>
        </authorList>
    </citation>
    <scope>NUCLEOTIDE SEQUENCE [LARGE SCALE GENOMIC DNA]</scope>
</reference>
<evidence type="ECO:0000313" key="1">
    <source>
        <dbReference type="EMBL" id="GBO05156.1"/>
    </source>
</evidence>
<gene>
    <name evidence="1" type="ORF">AVEN_96847_1</name>
</gene>
<dbReference type="AlphaFoldDB" id="A0A4Y2U0I2"/>
<comment type="caution">
    <text evidence="1">The sequence shown here is derived from an EMBL/GenBank/DDBJ whole genome shotgun (WGS) entry which is preliminary data.</text>
</comment>
<sequence length="126" mass="14835">MTHLDRWAEIWKDDERCAHNGLEQTPRAVVQKLWVAKFNDIYFTKEKYKTFLPNILHKVRVGNEKCFRTTALVKVQLYEVGIFLFGCRRVAGEKMSHPAIFCDRSMGIKKKGTDLQEVTYTKRFYG</sequence>
<keyword evidence="2" id="KW-1185">Reference proteome</keyword>
<dbReference type="Proteomes" id="UP000499080">
    <property type="component" value="Unassembled WGS sequence"/>
</dbReference>
<proteinExistence type="predicted"/>
<dbReference type="EMBL" id="BGPR01031878">
    <property type="protein sequence ID" value="GBO05156.1"/>
    <property type="molecule type" value="Genomic_DNA"/>
</dbReference>
<name>A0A4Y2U0I2_ARAVE</name>
<evidence type="ECO:0000313" key="2">
    <source>
        <dbReference type="Proteomes" id="UP000499080"/>
    </source>
</evidence>
<organism evidence="1 2">
    <name type="scientific">Araneus ventricosus</name>
    <name type="common">Orbweaver spider</name>
    <name type="synonym">Epeira ventricosa</name>
    <dbReference type="NCBI Taxonomy" id="182803"/>
    <lineage>
        <taxon>Eukaryota</taxon>
        <taxon>Metazoa</taxon>
        <taxon>Ecdysozoa</taxon>
        <taxon>Arthropoda</taxon>
        <taxon>Chelicerata</taxon>
        <taxon>Arachnida</taxon>
        <taxon>Araneae</taxon>
        <taxon>Araneomorphae</taxon>
        <taxon>Entelegynae</taxon>
        <taxon>Araneoidea</taxon>
        <taxon>Araneidae</taxon>
        <taxon>Araneus</taxon>
    </lineage>
</organism>